<keyword evidence="1" id="KW-0732">Signal</keyword>
<evidence type="ECO:0000256" key="1">
    <source>
        <dbReference type="SAM" id="SignalP"/>
    </source>
</evidence>
<evidence type="ECO:0000313" key="3">
    <source>
        <dbReference type="EMBL" id="RDB17632.1"/>
    </source>
</evidence>
<gene>
    <name evidence="3" type="ORF">Hypma_001081</name>
</gene>
<dbReference type="Proteomes" id="UP000076154">
    <property type="component" value="Unassembled WGS sequence"/>
</dbReference>
<dbReference type="AlphaFoldDB" id="A0A369J8G1"/>
<feature type="domain" description="DUF7729" evidence="2">
    <location>
        <begin position="28"/>
        <end position="147"/>
    </location>
</feature>
<dbReference type="STRING" id="39966.A0A369J8G1"/>
<keyword evidence="4" id="KW-1185">Reference proteome</keyword>
<dbReference type="Pfam" id="PF24855">
    <property type="entry name" value="DUF7729"/>
    <property type="match status" value="1"/>
</dbReference>
<sequence length="294" mass="30228">MFKTIAIVSLFTSAALAQSSTLIPSGISDGCSSYLNKLNSDKSFTTCTSSLITATSDYSPGSNATTTPSTAKVSTTLAGFCSTSTDSNCPESLIRGELTDFYAACSAELTSASNQDVIRIYDVLYTIAPLRAAACSKDDSGNYCVTQEKLPTSGPAAGQLQKVLSTGSPALIPNTTTYRSNNIPFLFLQSAASAEELCNVCTRNILSAWINFESRVPYAPGLSKSAFLSNQPDLYQSVQDTCGSTFLSGAGVQAAGGLSGGTFSSGAVQMAVGSAQGFVAAGMSILALIASVAL</sequence>
<dbReference type="InParanoid" id="A0A369J8G1"/>
<evidence type="ECO:0000313" key="4">
    <source>
        <dbReference type="Proteomes" id="UP000076154"/>
    </source>
</evidence>
<name>A0A369J8G1_HYPMA</name>
<proteinExistence type="predicted"/>
<accession>A0A369J8G1</accession>
<protein>
    <recommendedName>
        <fullName evidence="2">DUF7729 domain-containing protein</fullName>
    </recommendedName>
</protein>
<dbReference type="EMBL" id="LUEZ02000110">
    <property type="protein sequence ID" value="RDB17632.1"/>
    <property type="molecule type" value="Genomic_DNA"/>
</dbReference>
<organism evidence="3 4">
    <name type="scientific">Hypsizygus marmoreus</name>
    <name type="common">White beech mushroom</name>
    <name type="synonym">Agaricus marmoreus</name>
    <dbReference type="NCBI Taxonomy" id="39966"/>
    <lineage>
        <taxon>Eukaryota</taxon>
        <taxon>Fungi</taxon>
        <taxon>Dikarya</taxon>
        <taxon>Basidiomycota</taxon>
        <taxon>Agaricomycotina</taxon>
        <taxon>Agaricomycetes</taxon>
        <taxon>Agaricomycetidae</taxon>
        <taxon>Agaricales</taxon>
        <taxon>Tricholomatineae</taxon>
        <taxon>Lyophyllaceae</taxon>
        <taxon>Hypsizygus</taxon>
    </lineage>
</organism>
<dbReference type="OrthoDB" id="5588482at2759"/>
<feature type="signal peptide" evidence="1">
    <location>
        <begin position="1"/>
        <end position="17"/>
    </location>
</feature>
<feature type="chain" id="PRO_5017035270" description="DUF7729 domain-containing protein" evidence="1">
    <location>
        <begin position="18"/>
        <end position="294"/>
    </location>
</feature>
<evidence type="ECO:0000259" key="2">
    <source>
        <dbReference type="Pfam" id="PF24855"/>
    </source>
</evidence>
<reference evidence="3" key="1">
    <citation type="submission" date="2018-04" db="EMBL/GenBank/DDBJ databases">
        <title>Whole genome sequencing of Hypsizygus marmoreus.</title>
        <authorList>
            <person name="Choi I.-G."/>
            <person name="Min B."/>
            <person name="Kim J.-G."/>
            <person name="Kim S."/>
            <person name="Oh Y.-L."/>
            <person name="Kong W.-S."/>
            <person name="Park H."/>
            <person name="Jeong J."/>
            <person name="Song E.-S."/>
        </authorList>
    </citation>
    <scope>NUCLEOTIDE SEQUENCE [LARGE SCALE GENOMIC DNA]</scope>
    <source>
        <strain evidence="3">51987-8</strain>
    </source>
</reference>
<comment type="caution">
    <text evidence="3">The sequence shown here is derived from an EMBL/GenBank/DDBJ whole genome shotgun (WGS) entry which is preliminary data.</text>
</comment>
<dbReference type="InterPro" id="IPR056146">
    <property type="entry name" value="DUF7729"/>
</dbReference>